<keyword evidence="7" id="KW-0106">Calcium</keyword>
<comment type="subcellular location">
    <subcellularLocation>
        <location evidence="1">Membrane</location>
        <topology evidence="1">Single-pass type I membrane protein</topology>
    </subcellularLocation>
</comment>
<evidence type="ECO:0000256" key="3">
    <source>
        <dbReference type="ARBA" id="ARBA00022568"/>
    </source>
</evidence>
<dbReference type="GO" id="GO:0005886">
    <property type="term" value="C:plasma membrane"/>
    <property type="evidence" value="ECO:0007669"/>
    <property type="project" value="TreeGrafter"/>
</dbReference>
<dbReference type="GO" id="GO:0005783">
    <property type="term" value="C:endoplasmic reticulum"/>
    <property type="evidence" value="ECO:0007669"/>
    <property type="project" value="TreeGrafter"/>
</dbReference>
<dbReference type="Gene3D" id="1.10.287.3550">
    <property type="match status" value="1"/>
</dbReference>
<evidence type="ECO:0000256" key="4">
    <source>
        <dbReference type="ARBA" id="ARBA00022692"/>
    </source>
</evidence>
<dbReference type="PROSITE" id="PS50222">
    <property type="entry name" value="EF_HAND_2"/>
    <property type="match status" value="1"/>
</dbReference>
<evidence type="ECO:0000256" key="11">
    <source>
        <dbReference type="ARBA" id="ARBA00023136"/>
    </source>
</evidence>
<dbReference type="CTD" id="32556"/>
<dbReference type="PROSITE" id="PS50105">
    <property type="entry name" value="SAM_DOMAIN"/>
    <property type="match status" value="1"/>
</dbReference>
<dbReference type="GO" id="GO:0002115">
    <property type="term" value="P:store-operated calcium entry"/>
    <property type="evidence" value="ECO:0007669"/>
    <property type="project" value="TreeGrafter"/>
</dbReference>
<dbReference type="OrthoDB" id="9986177at2759"/>
<feature type="compositionally biased region" description="Low complexity" evidence="13">
    <location>
        <begin position="745"/>
        <end position="763"/>
    </location>
</feature>
<keyword evidence="8 14" id="KW-1133">Transmembrane helix</keyword>
<feature type="compositionally biased region" description="Low complexity" evidence="13">
    <location>
        <begin position="782"/>
        <end position="800"/>
    </location>
</feature>
<sequence length="848" mass="91763">MKYLDFNMHFVRTILVLIICVCIYCEFIGVNENVEEESLLTVTATGDQGPCVVVDSLCLPEEDVSSYEAIRSLHRLLDDDKSGQIDMNESVEFLKEELTITDGYNSRQRNLHNNSDRFISVEDLWFIWKRSEVHNWTVEETVTWMSETVGLPQYADTIVSHGINGSYLPSLMKLLALSKCHALHDGDSDRLTMNRGNYLGTELGIKGLSHRTKVTVKAMDAVLFGPPKVSRNKDLLIAGLVTVILLGLGYIIHRNHKMRSYHTRLIMQIEELQLEEAKYRQSSSKGGDKHAEVLTSDSQNDAPDSGVMGDISDLSSTHEEDYDTYDGGRQGSSEDAPDSVDTCGYCDDDYSQTGGSGTPPQGSELDRASLVHWLQVTYQKEKHVLDVKRKQAQREFAKANEICNKLRAQGKNPLNLFSLMHGKMDNVEKTISLARATMQEVQRDENERQDRWSEIERLLECNIRRMAELHNVMGSYTSLQTTATAPGEASNIVGQLLGSQSALMFLTMGGYPALLGSGDPRAAPPSSSSAGAHSSGGNLFTTVTSPSSSSNLQHSSPYSTMTSLQQLQQELWCGGAGAWGRACNSVPPPSAAETRSSALKAALARCPPHNLSMQHSATASTELGGRCEDEVDSISLPRSSSVGSTTANRLPSSSSHQHLSSEHADASSSYSHGSSSYGHAGVARPPLRKPRRMKASSVKLAPCNGIIPSAASVITTPPPVASIPEAPNNVSDNPECPSHQTALFSMGGSPLTMPPSSSSPTPLQESPASDLLTPVAQVVQLGGVSGSSSDPALSSAGALPSHHRTLSQLPSPIDPKLAPSSKARVKKKSFLERLASTRKSFQIKSSKS</sequence>
<keyword evidence="3" id="KW-0109">Calcium transport</keyword>
<dbReference type="Gene3D" id="1.10.238.180">
    <property type="match status" value="1"/>
</dbReference>
<evidence type="ECO:0000256" key="1">
    <source>
        <dbReference type="ARBA" id="ARBA00004479"/>
    </source>
</evidence>
<feature type="region of interest" description="Disordered" evidence="13">
    <location>
        <begin position="634"/>
        <end position="696"/>
    </location>
</feature>
<keyword evidence="2" id="KW-0813">Transport</keyword>
<gene>
    <name evidence="18" type="primary">LOC108676613</name>
</gene>
<feature type="region of interest" description="Disordered" evidence="13">
    <location>
        <begin position="280"/>
        <end position="363"/>
    </location>
</feature>
<feature type="domain" description="SAM" evidence="15">
    <location>
        <begin position="136"/>
        <end position="214"/>
    </location>
</feature>
<evidence type="ECO:0000256" key="14">
    <source>
        <dbReference type="SAM" id="Phobius"/>
    </source>
</evidence>
<feature type="region of interest" description="Disordered" evidence="13">
    <location>
        <begin position="719"/>
        <end position="768"/>
    </location>
</feature>
<feature type="transmembrane region" description="Helical" evidence="14">
    <location>
        <begin position="12"/>
        <end position="30"/>
    </location>
</feature>
<dbReference type="Proteomes" id="UP000694843">
    <property type="component" value="Unplaced"/>
</dbReference>
<dbReference type="InterPro" id="IPR032393">
    <property type="entry name" value="SOAR_STIM1/2"/>
</dbReference>
<evidence type="ECO:0000256" key="13">
    <source>
        <dbReference type="SAM" id="MobiDB-lite"/>
    </source>
</evidence>
<dbReference type="PANTHER" id="PTHR15136">
    <property type="entry name" value="STROMAL INTERACTION MOLECULE HOMOLOG"/>
    <property type="match status" value="1"/>
</dbReference>
<evidence type="ECO:0000256" key="2">
    <source>
        <dbReference type="ARBA" id="ARBA00022448"/>
    </source>
</evidence>
<keyword evidence="4 14" id="KW-0812">Transmembrane</keyword>
<evidence type="ECO:0000256" key="5">
    <source>
        <dbReference type="ARBA" id="ARBA00022723"/>
    </source>
</evidence>
<feature type="region of interest" description="Disordered" evidence="13">
    <location>
        <begin position="782"/>
        <end position="826"/>
    </location>
</feature>
<proteinExistence type="predicted"/>
<dbReference type="InterPro" id="IPR001660">
    <property type="entry name" value="SAM"/>
</dbReference>
<dbReference type="Pfam" id="PF16533">
    <property type="entry name" value="SOAR"/>
    <property type="match status" value="1"/>
</dbReference>
<dbReference type="InterPro" id="IPR057835">
    <property type="entry name" value="EF-hand_STIM1/2"/>
</dbReference>
<evidence type="ECO:0000259" key="15">
    <source>
        <dbReference type="PROSITE" id="PS50105"/>
    </source>
</evidence>
<dbReference type="Gene3D" id="1.10.150.50">
    <property type="entry name" value="Transcription Factor, Ets-1"/>
    <property type="match status" value="1"/>
</dbReference>
<dbReference type="GO" id="GO:0051049">
    <property type="term" value="P:regulation of transport"/>
    <property type="evidence" value="ECO:0007669"/>
    <property type="project" value="UniProtKB-ARBA"/>
</dbReference>
<feature type="coiled-coil region" evidence="12">
    <location>
        <begin position="389"/>
        <end position="444"/>
    </location>
</feature>
<dbReference type="GO" id="GO:0006874">
    <property type="term" value="P:intracellular calcium ion homeostasis"/>
    <property type="evidence" value="ECO:0007669"/>
    <property type="project" value="TreeGrafter"/>
</dbReference>
<keyword evidence="9 12" id="KW-0175">Coiled coil</keyword>
<dbReference type="InterPro" id="IPR037608">
    <property type="entry name" value="STIM1/2"/>
</dbReference>
<keyword evidence="11 14" id="KW-0472">Membrane</keyword>
<name>A0A8B7P2L5_HYAAZ</name>
<feature type="transmembrane region" description="Helical" evidence="14">
    <location>
        <begin position="235"/>
        <end position="252"/>
    </location>
</feature>
<keyword evidence="17" id="KW-1185">Reference proteome</keyword>
<dbReference type="GO" id="GO:0005246">
    <property type="term" value="F:calcium channel regulator activity"/>
    <property type="evidence" value="ECO:0007669"/>
    <property type="project" value="InterPro"/>
</dbReference>
<dbReference type="GeneID" id="108676613"/>
<feature type="domain" description="EF-hand" evidence="16">
    <location>
        <begin position="65"/>
        <end position="100"/>
    </location>
</feature>
<protein>
    <submittedName>
        <fullName evidence="18">Uncharacterized protein LOC108676613 isoform X1</fullName>
    </submittedName>
</protein>
<feature type="compositionally biased region" description="Low complexity" evidence="13">
    <location>
        <begin position="519"/>
        <end position="537"/>
    </location>
</feature>
<evidence type="ECO:0000313" key="18">
    <source>
        <dbReference type="RefSeq" id="XP_018020210.1"/>
    </source>
</evidence>
<dbReference type="SUPFAM" id="SSF47769">
    <property type="entry name" value="SAM/Pointed domain"/>
    <property type="match status" value="1"/>
</dbReference>
<dbReference type="InterPro" id="IPR013761">
    <property type="entry name" value="SAM/pointed_sf"/>
</dbReference>
<reference evidence="18" key="1">
    <citation type="submission" date="2025-08" db="UniProtKB">
        <authorList>
            <consortium name="RefSeq"/>
        </authorList>
    </citation>
    <scope>IDENTIFICATION</scope>
    <source>
        <tissue evidence="18">Whole organism</tissue>
    </source>
</reference>
<feature type="region of interest" description="Disordered" evidence="13">
    <location>
        <begin position="519"/>
        <end position="561"/>
    </location>
</feature>
<keyword evidence="5" id="KW-0479">Metal-binding</keyword>
<organism evidence="17 18">
    <name type="scientific">Hyalella azteca</name>
    <name type="common">Amphipod</name>
    <dbReference type="NCBI Taxonomy" id="294128"/>
    <lineage>
        <taxon>Eukaryota</taxon>
        <taxon>Metazoa</taxon>
        <taxon>Ecdysozoa</taxon>
        <taxon>Arthropoda</taxon>
        <taxon>Crustacea</taxon>
        <taxon>Multicrustacea</taxon>
        <taxon>Malacostraca</taxon>
        <taxon>Eumalacostraca</taxon>
        <taxon>Peracarida</taxon>
        <taxon>Amphipoda</taxon>
        <taxon>Senticaudata</taxon>
        <taxon>Talitrida</taxon>
        <taxon>Talitroidea</taxon>
        <taxon>Hyalellidae</taxon>
        <taxon>Hyalella</taxon>
    </lineage>
</organism>
<evidence type="ECO:0000256" key="6">
    <source>
        <dbReference type="ARBA" id="ARBA00022729"/>
    </source>
</evidence>
<keyword evidence="10" id="KW-0406">Ion transport</keyword>
<evidence type="ECO:0000256" key="12">
    <source>
        <dbReference type="SAM" id="Coils"/>
    </source>
</evidence>
<feature type="compositionally biased region" description="Low complexity" evidence="13">
    <location>
        <begin position="545"/>
        <end position="559"/>
    </location>
</feature>
<accession>A0A8B7P2L5</accession>
<dbReference type="GO" id="GO:0005509">
    <property type="term" value="F:calcium ion binding"/>
    <property type="evidence" value="ECO:0007669"/>
    <property type="project" value="InterPro"/>
</dbReference>
<dbReference type="InterPro" id="IPR002048">
    <property type="entry name" value="EF_hand_dom"/>
</dbReference>
<feature type="compositionally biased region" description="Low complexity" evidence="13">
    <location>
        <begin position="666"/>
        <end position="679"/>
    </location>
</feature>
<evidence type="ECO:0000256" key="9">
    <source>
        <dbReference type="ARBA" id="ARBA00023054"/>
    </source>
</evidence>
<dbReference type="AlphaFoldDB" id="A0A8B7P2L5"/>
<evidence type="ECO:0000256" key="10">
    <source>
        <dbReference type="ARBA" id="ARBA00023065"/>
    </source>
</evidence>
<keyword evidence="6" id="KW-0732">Signal</keyword>
<dbReference type="FunFam" id="1.10.238.180:FF:000001">
    <property type="entry name" value="Stromal interaction molecule 1"/>
    <property type="match status" value="1"/>
</dbReference>
<feature type="compositionally biased region" description="Polar residues" evidence="13">
    <location>
        <begin position="728"/>
        <end position="743"/>
    </location>
</feature>
<evidence type="ECO:0000259" key="16">
    <source>
        <dbReference type="PROSITE" id="PS50222"/>
    </source>
</evidence>
<dbReference type="PANTHER" id="PTHR15136:SF5">
    <property type="entry name" value="STROMAL INTERACTION MOLECULE HOMOLOG"/>
    <property type="match status" value="1"/>
</dbReference>
<evidence type="ECO:0000256" key="7">
    <source>
        <dbReference type="ARBA" id="ARBA00022837"/>
    </source>
</evidence>
<feature type="compositionally biased region" description="Polar residues" evidence="13">
    <location>
        <begin position="636"/>
        <end position="651"/>
    </location>
</feature>
<dbReference type="RefSeq" id="XP_018020210.1">
    <property type="nucleotide sequence ID" value="XM_018164721.2"/>
</dbReference>
<dbReference type="Pfam" id="PF25578">
    <property type="entry name" value="EF-hand_STIM1"/>
    <property type="match status" value="1"/>
</dbReference>
<evidence type="ECO:0000256" key="8">
    <source>
        <dbReference type="ARBA" id="ARBA00022989"/>
    </source>
</evidence>
<dbReference type="KEGG" id="hazt:108676613"/>
<evidence type="ECO:0000313" key="17">
    <source>
        <dbReference type="Proteomes" id="UP000694843"/>
    </source>
</evidence>